<comment type="caution">
    <text evidence="1">The sequence shown here is derived from an EMBL/GenBank/DDBJ whole genome shotgun (WGS) entry which is preliminary data.</text>
</comment>
<accession>A0AAV8ZV52</accession>
<dbReference type="EMBL" id="JANEYF010000429">
    <property type="protein sequence ID" value="KAJ8969900.1"/>
    <property type="molecule type" value="Genomic_DNA"/>
</dbReference>
<dbReference type="AlphaFoldDB" id="A0AAV8ZV52"/>
<keyword evidence="2" id="KW-1185">Reference proteome</keyword>
<dbReference type="CDD" id="cd00303">
    <property type="entry name" value="retropepsin_like"/>
    <property type="match status" value="1"/>
</dbReference>
<dbReference type="Proteomes" id="UP001162156">
    <property type="component" value="Unassembled WGS sequence"/>
</dbReference>
<evidence type="ECO:0000313" key="2">
    <source>
        <dbReference type="Proteomes" id="UP001162156"/>
    </source>
</evidence>
<proteinExistence type="predicted"/>
<sequence length="459" mass="51909">MAFSSSDFEEFQQKIMALNTDNQNDSLIDLESDNNKFTQKQNTNPERSGESQMLTQFMEMMKIVEENRKASEDKLLALLSTQPQRNETLYRVMPDFSQTIENFDGEALGEKAMDWLASLESAAILHSWPQEILLETAKVHLVGTARKCQIGTSYGKKMRKRHQGRNESIFSYFHDKVTLCKALDYDFVETKEQVLVGLYNKQIIPGLVAARAENLDELLHEIVDFDRITGKAQNTQQGNMQKFVNRSNPVSNGRINLVKNTNVKEEFTIRKEDKNIDTADKYLRDIDINGKKVKALIDPGSAVCTIKEDIVRENKLMCEPTNEKLYGFGEGSTICKWQTKLKVKIDNVEADVVALVVPDLVQPTDVLLGRSFTDIPTVAYVKIGNALYFGQEDEPPFCNLEWGDIPNKKTITVGSSVTLLKNQINLIQVQGDNDERWLPVMNISKDVVSLEKGQKLGGI</sequence>
<dbReference type="InterPro" id="IPR021109">
    <property type="entry name" value="Peptidase_aspartic_dom_sf"/>
</dbReference>
<dbReference type="Pfam" id="PF13975">
    <property type="entry name" value="gag-asp_proteas"/>
    <property type="match status" value="1"/>
</dbReference>
<dbReference type="Gene3D" id="2.40.70.10">
    <property type="entry name" value="Acid Proteases"/>
    <property type="match status" value="1"/>
</dbReference>
<protein>
    <recommendedName>
        <fullName evidence="3">Peptidase A2 domain-containing protein</fullName>
    </recommendedName>
</protein>
<name>A0AAV8ZV52_9CUCU</name>
<evidence type="ECO:0000313" key="1">
    <source>
        <dbReference type="EMBL" id="KAJ8969900.1"/>
    </source>
</evidence>
<gene>
    <name evidence="1" type="ORF">NQ314_001534</name>
</gene>
<organism evidence="1 2">
    <name type="scientific">Rhamnusium bicolor</name>
    <dbReference type="NCBI Taxonomy" id="1586634"/>
    <lineage>
        <taxon>Eukaryota</taxon>
        <taxon>Metazoa</taxon>
        <taxon>Ecdysozoa</taxon>
        <taxon>Arthropoda</taxon>
        <taxon>Hexapoda</taxon>
        <taxon>Insecta</taxon>
        <taxon>Pterygota</taxon>
        <taxon>Neoptera</taxon>
        <taxon>Endopterygota</taxon>
        <taxon>Coleoptera</taxon>
        <taxon>Polyphaga</taxon>
        <taxon>Cucujiformia</taxon>
        <taxon>Chrysomeloidea</taxon>
        <taxon>Cerambycidae</taxon>
        <taxon>Lepturinae</taxon>
        <taxon>Rhagiini</taxon>
        <taxon>Rhamnusium</taxon>
    </lineage>
</organism>
<evidence type="ECO:0008006" key="3">
    <source>
        <dbReference type="Google" id="ProtNLM"/>
    </source>
</evidence>
<reference evidence="1" key="1">
    <citation type="journal article" date="2023" name="Insect Mol. Biol.">
        <title>Genome sequencing provides insights into the evolution of gene families encoding plant cell wall-degrading enzymes in longhorned beetles.</title>
        <authorList>
            <person name="Shin N.R."/>
            <person name="Okamura Y."/>
            <person name="Kirsch R."/>
            <person name="Pauchet Y."/>
        </authorList>
    </citation>
    <scope>NUCLEOTIDE SEQUENCE</scope>
    <source>
        <strain evidence="1">RBIC_L_NR</strain>
    </source>
</reference>
<dbReference type="SUPFAM" id="SSF50630">
    <property type="entry name" value="Acid proteases"/>
    <property type="match status" value="1"/>
</dbReference>